<evidence type="ECO:0000313" key="4">
    <source>
        <dbReference type="Proteomes" id="UP001176517"/>
    </source>
</evidence>
<gene>
    <name evidence="3" type="ORF">OC846_006922</name>
</gene>
<evidence type="ECO:0000259" key="2">
    <source>
        <dbReference type="Pfam" id="PF03732"/>
    </source>
</evidence>
<feature type="region of interest" description="Disordered" evidence="1">
    <location>
        <begin position="59"/>
        <end position="117"/>
    </location>
</feature>
<reference evidence="3" key="1">
    <citation type="journal article" date="2023" name="PhytoFront">
        <title>Draft Genome Resources of Seven Strains of Tilletia horrida, Causal Agent of Kernel Smut of Rice.</title>
        <authorList>
            <person name="Khanal S."/>
            <person name="Antony Babu S."/>
            <person name="Zhou X.G."/>
        </authorList>
    </citation>
    <scope>NUCLEOTIDE SEQUENCE</scope>
    <source>
        <strain evidence="3">TX6</strain>
    </source>
</reference>
<accession>A0AAN6GHW8</accession>
<sequence length="317" mass="35293">NPNFDFNPDAPGSAPMTGIGQGTTVEHGGENGTQAYLEHMVEQMTHGFAQLQQELVAMRRQQEDTQQPRPAETGAPTDPTMPAGENFPLPTHDHVHTGDHLHSEPFGFSHGQPAGAAQPARALAPAFGARSSIKVDPPAPFRGERRGDAAHDFVKTLRGHMDFITKRTWFASEAERVYYASTRLQGDASKAWTTKQSQLESTVDGAGIKHIERFTLEDFYDWVLRRFEDVNAQDKRRQKYDACRQGSRSVSAYAMDLEDIADGLSPRIPDWELLAKFRSGLAGDILVEMARVRPTPDTFEEYRNTADSIDRSIRAAR</sequence>
<evidence type="ECO:0000256" key="1">
    <source>
        <dbReference type="SAM" id="MobiDB-lite"/>
    </source>
</evidence>
<name>A0AAN6GHW8_9BASI</name>
<dbReference type="Proteomes" id="UP001176517">
    <property type="component" value="Unassembled WGS sequence"/>
</dbReference>
<organism evidence="3 4">
    <name type="scientific">Tilletia horrida</name>
    <dbReference type="NCBI Taxonomy" id="155126"/>
    <lineage>
        <taxon>Eukaryota</taxon>
        <taxon>Fungi</taxon>
        <taxon>Dikarya</taxon>
        <taxon>Basidiomycota</taxon>
        <taxon>Ustilaginomycotina</taxon>
        <taxon>Exobasidiomycetes</taxon>
        <taxon>Tilletiales</taxon>
        <taxon>Tilletiaceae</taxon>
        <taxon>Tilletia</taxon>
    </lineage>
</organism>
<feature type="compositionally biased region" description="Basic and acidic residues" evidence="1">
    <location>
        <begin position="91"/>
        <end position="103"/>
    </location>
</feature>
<dbReference type="AlphaFoldDB" id="A0AAN6GHW8"/>
<dbReference type="Pfam" id="PF03732">
    <property type="entry name" value="Retrotrans_gag"/>
    <property type="match status" value="1"/>
</dbReference>
<dbReference type="InterPro" id="IPR005162">
    <property type="entry name" value="Retrotrans_gag_dom"/>
</dbReference>
<comment type="caution">
    <text evidence="3">The sequence shown here is derived from an EMBL/GenBank/DDBJ whole genome shotgun (WGS) entry which is preliminary data.</text>
</comment>
<dbReference type="EMBL" id="JAPDMZ010000722">
    <property type="protein sequence ID" value="KAK0541848.1"/>
    <property type="molecule type" value="Genomic_DNA"/>
</dbReference>
<proteinExistence type="predicted"/>
<feature type="non-terminal residue" evidence="3">
    <location>
        <position position="1"/>
    </location>
</feature>
<protein>
    <recommendedName>
        <fullName evidence="2">Retrotransposon gag domain-containing protein</fullName>
    </recommendedName>
</protein>
<evidence type="ECO:0000313" key="3">
    <source>
        <dbReference type="EMBL" id="KAK0541848.1"/>
    </source>
</evidence>
<keyword evidence="4" id="KW-1185">Reference proteome</keyword>
<feature type="domain" description="Retrotransposon gag" evidence="2">
    <location>
        <begin position="179"/>
        <end position="282"/>
    </location>
</feature>
<feature type="region of interest" description="Disordered" evidence="1">
    <location>
        <begin position="1"/>
        <end position="30"/>
    </location>
</feature>